<accession>A0A9D1L6E1</accession>
<protein>
    <submittedName>
        <fullName evidence="2">ABC transporter permease subunit</fullName>
    </submittedName>
</protein>
<dbReference type="EMBL" id="DVMP01000003">
    <property type="protein sequence ID" value="HIU24893.1"/>
    <property type="molecule type" value="Genomic_DNA"/>
</dbReference>
<dbReference type="GO" id="GO:0005886">
    <property type="term" value="C:plasma membrane"/>
    <property type="evidence" value="ECO:0007669"/>
    <property type="project" value="UniProtKB-SubCell"/>
</dbReference>
<feature type="transmembrane region" description="Helical" evidence="1">
    <location>
        <begin position="16"/>
        <end position="38"/>
    </location>
</feature>
<evidence type="ECO:0000256" key="1">
    <source>
        <dbReference type="SAM" id="Phobius"/>
    </source>
</evidence>
<feature type="transmembrane region" description="Helical" evidence="1">
    <location>
        <begin position="53"/>
        <end position="73"/>
    </location>
</feature>
<reference evidence="2" key="2">
    <citation type="journal article" date="2021" name="PeerJ">
        <title>Extensive microbial diversity within the chicken gut microbiome revealed by metagenomics and culture.</title>
        <authorList>
            <person name="Gilroy R."/>
            <person name="Ravi A."/>
            <person name="Getino M."/>
            <person name="Pursley I."/>
            <person name="Horton D.L."/>
            <person name="Alikhan N.F."/>
            <person name="Baker D."/>
            <person name="Gharbi K."/>
            <person name="Hall N."/>
            <person name="Watson M."/>
            <person name="Adriaenssens E.M."/>
            <person name="Foster-Nyarko E."/>
            <person name="Jarju S."/>
            <person name="Secka A."/>
            <person name="Antonio M."/>
            <person name="Oren A."/>
            <person name="Chaudhuri R.R."/>
            <person name="La Ragione R."/>
            <person name="Hildebrand F."/>
            <person name="Pallen M.J."/>
        </authorList>
    </citation>
    <scope>NUCLEOTIDE SEQUENCE</scope>
    <source>
        <strain evidence="2">ChiHcec3-6078</strain>
    </source>
</reference>
<evidence type="ECO:0000313" key="2">
    <source>
        <dbReference type="EMBL" id="HIU24893.1"/>
    </source>
</evidence>
<feature type="transmembrane region" description="Helical" evidence="1">
    <location>
        <begin position="94"/>
        <end position="115"/>
    </location>
</feature>
<keyword evidence="1" id="KW-0812">Transmembrane</keyword>
<dbReference type="Pfam" id="PF12730">
    <property type="entry name" value="ABC2_membrane_4"/>
    <property type="match status" value="1"/>
</dbReference>
<dbReference type="PANTHER" id="PTHR37305:SF1">
    <property type="entry name" value="MEMBRANE PROTEIN"/>
    <property type="match status" value="1"/>
</dbReference>
<dbReference type="PANTHER" id="PTHR37305">
    <property type="entry name" value="INTEGRAL MEMBRANE PROTEIN-RELATED"/>
    <property type="match status" value="1"/>
</dbReference>
<dbReference type="Proteomes" id="UP000824090">
    <property type="component" value="Unassembled WGS sequence"/>
</dbReference>
<reference evidence="2" key="1">
    <citation type="submission" date="2020-10" db="EMBL/GenBank/DDBJ databases">
        <authorList>
            <person name="Gilroy R."/>
        </authorList>
    </citation>
    <scope>NUCLEOTIDE SEQUENCE</scope>
    <source>
        <strain evidence="2">ChiHcec3-6078</strain>
    </source>
</reference>
<dbReference type="GO" id="GO:0140359">
    <property type="term" value="F:ABC-type transporter activity"/>
    <property type="evidence" value="ECO:0007669"/>
    <property type="project" value="InterPro"/>
</dbReference>
<name>A0A9D1L6E1_9FIRM</name>
<feature type="transmembrane region" description="Helical" evidence="1">
    <location>
        <begin position="135"/>
        <end position="158"/>
    </location>
</feature>
<sequence length="273" mass="29300">MSRLLRGDLFRMRKSGLFWWSLAATAGCGVFLMIFPYVQMAMSGYDYDLELPFFHFLQMSGIIMAVFTGIFAGTEYSDGTVRNKLIAGSSRTGIYLSQLITCLAAGAAVMAAGYAVSCVLGIPVYGPPQGEPGELLAYAAVSMAAMAAYVSLCVMISMISPGRTAAVVICILLTFALLFAVAYFFSQLSEPRLVNRLSEGATGELQTIVNPAYVSGARREVYENIVDAVPIGQMISIVDRNAESLGRMALYSAALTAASTLAGISFFRKKDIK</sequence>
<comment type="caution">
    <text evidence="2">The sequence shown here is derived from an EMBL/GenBank/DDBJ whole genome shotgun (WGS) entry which is preliminary data.</text>
</comment>
<evidence type="ECO:0000313" key="3">
    <source>
        <dbReference type="Proteomes" id="UP000824090"/>
    </source>
</evidence>
<keyword evidence="1" id="KW-0472">Membrane</keyword>
<keyword evidence="1" id="KW-1133">Transmembrane helix</keyword>
<feature type="transmembrane region" description="Helical" evidence="1">
    <location>
        <begin position="248"/>
        <end position="267"/>
    </location>
</feature>
<feature type="transmembrane region" description="Helical" evidence="1">
    <location>
        <begin position="165"/>
        <end position="185"/>
    </location>
</feature>
<dbReference type="AlphaFoldDB" id="A0A9D1L6E1"/>
<gene>
    <name evidence="2" type="ORF">IAC50_00150</name>
</gene>
<organism evidence="2 3">
    <name type="scientific">Candidatus Allocopromorpha excrementigallinarum</name>
    <dbReference type="NCBI Taxonomy" id="2840742"/>
    <lineage>
        <taxon>Bacteria</taxon>
        <taxon>Bacillati</taxon>
        <taxon>Bacillota</taxon>
        <taxon>Clostridia</taxon>
        <taxon>Eubacteriales</taxon>
        <taxon>Eubacteriaceae</taxon>
        <taxon>Eubacteriaceae incertae sedis</taxon>
        <taxon>Candidatus Allocopromorpha</taxon>
    </lineage>
</organism>
<dbReference type="PROSITE" id="PS51257">
    <property type="entry name" value="PROKAR_LIPOPROTEIN"/>
    <property type="match status" value="1"/>
</dbReference>
<proteinExistence type="predicted"/>